<dbReference type="AlphaFoldDB" id="A0A402D3L5"/>
<dbReference type="GO" id="GO:0030246">
    <property type="term" value="F:carbohydrate binding"/>
    <property type="evidence" value="ECO:0007669"/>
    <property type="project" value="UniProtKB-ARBA"/>
</dbReference>
<gene>
    <name evidence="4" type="primary">rbsB</name>
    <name evidence="4" type="ORF">CCAX7_38930</name>
</gene>
<accession>A0A402D3L5</accession>
<dbReference type="EMBL" id="AP025739">
    <property type="protein sequence ID" value="BDI31842.1"/>
    <property type="molecule type" value="Genomic_DNA"/>
</dbReference>
<proteinExistence type="inferred from homology"/>
<dbReference type="CDD" id="cd20004">
    <property type="entry name" value="PBP1_ABC_sugar_binding-like"/>
    <property type="match status" value="1"/>
</dbReference>
<evidence type="ECO:0000313" key="5">
    <source>
        <dbReference type="Proteomes" id="UP000287394"/>
    </source>
</evidence>
<dbReference type="FunCoup" id="A0A402D3L5">
    <property type="interactions" value="125"/>
</dbReference>
<evidence type="ECO:0000256" key="2">
    <source>
        <dbReference type="ARBA" id="ARBA00007639"/>
    </source>
</evidence>
<comment type="subcellular location">
    <subcellularLocation>
        <location evidence="1">Cell envelope</location>
    </subcellularLocation>
</comment>
<evidence type="ECO:0000256" key="1">
    <source>
        <dbReference type="ARBA" id="ARBA00004196"/>
    </source>
</evidence>
<dbReference type="InterPro" id="IPR028082">
    <property type="entry name" value="Peripla_BP_I"/>
</dbReference>
<keyword evidence="5" id="KW-1185">Reference proteome</keyword>
<dbReference type="RefSeq" id="WP_218025736.1">
    <property type="nucleotide sequence ID" value="NZ_AP025739.1"/>
</dbReference>
<dbReference type="PANTHER" id="PTHR46847">
    <property type="entry name" value="D-ALLOSE-BINDING PERIPLASMIC PROTEIN-RELATED"/>
    <property type="match status" value="1"/>
</dbReference>
<evidence type="ECO:0000313" key="4">
    <source>
        <dbReference type="EMBL" id="BDI31842.1"/>
    </source>
</evidence>
<dbReference type="InterPro" id="IPR025997">
    <property type="entry name" value="SBP_2_dom"/>
</dbReference>
<sequence length="363" mass="37927">MLNNSHFMTGRSRSLICSRTAAIVCAFSVSASLLTGCGGKKDAATGTGSTPGAAAPAGPEIDIAVIPKGTTHDYWKSLHAGAAKAEQEAKAAGKNVHIIWKGPVREDDRNAQTDVVQTFTTQKVSAMVLAPLDSEALARPVEAAEDAGIPVVIIDSSLNSKKIASYVATDNEKGGALAGTQMIKLLGGKGRILVLRYGIGSASTEQREKGFLDTIKTAPGITVVSSDQYAGPTVDTAYKSAQNVLGRYGKQIDGVFTPNESSTLGMRLALKDINELGKLKFVGFDSSGPLIDALKANEIQALVVQNPFQMGYMGVNTALDAIAKKQVPATIDTGVTLVTPENVGDPKVNELINPPIDKYLGAS</sequence>
<protein>
    <submittedName>
        <fullName evidence="4">Sugar ABC transporter substrate-binding protein</fullName>
    </submittedName>
</protein>
<dbReference type="KEGG" id="ccot:CCAX7_38930"/>
<dbReference type="PANTHER" id="PTHR46847:SF1">
    <property type="entry name" value="D-ALLOSE-BINDING PERIPLASMIC PROTEIN-RELATED"/>
    <property type="match status" value="1"/>
</dbReference>
<keyword evidence="3" id="KW-0732">Signal</keyword>
<dbReference type="SUPFAM" id="SSF53822">
    <property type="entry name" value="Periplasmic binding protein-like I"/>
    <property type="match status" value="1"/>
</dbReference>
<evidence type="ECO:0000256" key="3">
    <source>
        <dbReference type="ARBA" id="ARBA00022729"/>
    </source>
</evidence>
<organism evidence="4 5">
    <name type="scientific">Capsulimonas corticalis</name>
    <dbReference type="NCBI Taxonomy" id="2219043"/>
    <lineage>
        <taxon>Bacteria</taxon>
        <taxon>Bacillati</taxon>
        <taxon>Armatimonadota</taxon>
        <taxon>Armatimonadia</taxon>
        <taxon>Capsulimonadales</taxon>
        <taxon>Capsulimonadaceae</taxon>
        <taxon>Capsulimonas</taxon>
    </lineage>
</organism>
<dbReference type="GO" id="GO:0030313">
    <property type="term" value="C:cell envelope"/>
    <property type="evidence" value="ECO:0007669"/>
    <property type="project" value="UniProtKB-SubCell"/>
</dbReference>
<reference evidence="4 5" key="1">
    <citation type="journal article" date="2019" name="Int. J. Syst. Evol. Microbiol.">
        <title>Capsulimonas corticalis gen. nov., sp. nov., an aerobic capsulated bacterium, of a novel bacterial order, Capsulimonadales ord. nov., of the class Armatimonadia of the phylum Armatimonadetes.</title>
        <authorList>
            <person name="Li J."/>
            <person name="Kudo C."/>
            <person name="Tonouchi A."/>
        </authorList>
    </citation>
    <scope>NUCLEOTIDE SEQUENCE [LARGE SCALE GENOMIC DNA]</scope>
    <source>
        <strain evidence="4 5">AX-7</strain>
    </source>
</reference>
<dbReference type="Proteomes" id="UP000287394">
    <property type="component" value="Chromosome"/>
</dbReference>
<dbReference type="Pfam" id="PF13407">
    <property type="entry name" value="Peripla_BP_4"/>
    <property type="match status" value="1"/>
</dbReference>
<name>A0A402D3L5_9BACT</name>
<dbReference type="Gene3D" id="3.40.50.2300">
    <property type="match status" value="2"/>
</dbReference>
<comment type="similarity">
    <text evidence="2">Belongs to the bacterial solute-binding protein 2 family.</text>
</comment>